<comment type="caution">
    <text evidence="9">The sequence shown here is derived from an EMBL/GenBank/DDBJ whole genome shotgun (WGS) entry which is preliminary data.</text>
</comment>
<dbReference type="PANTHER" id="PTHR24028:SF41">
    <property type="entry name" value="PROTOCADHERIN-17"/>
    <property type="match status" value="1"/>
</dbReference>
<evidence type="ECO:0000256" key="1">
    <source>
        <dbReference type="ARBA" id="ARBA00004167"/>
    </source>
</evidence>
<dbReference type="PROSITE" id="PS50268">
    <property type="entry name" value="CADHERIN_2"/>
    <property type="match status" value="1"/>
</dbReference>
<dbReference type="GO" id="GO:0007156">
    <property type="term" value="P:homophilic cell adhesion via plasma membrane adhesion molecules"/>
    <property type="evidence" value="ECO:0007669"/>
    <property type="project" value="InterPro"/>
</dbReference>
<keyword evidence="3 7" id="KW-1133">Transmembrane helix</keyword>
<feature type="transmembrane region" description="Helical" evidence="7">
    <location>
        <begin position="149"/>
        <end position="171"/>
    </location>
</feature>
<dbReference type="EMBL" id="JAFJMO010000015">
    <property type="protein sequence ID" value="KAJ8255594.1"/>
    <property type="molecule type" value="Genomic_DNA"/>
</dbReference>
<evidence type="ECO:0000256" key="6">
    <source>
        <dbReference type="PROSITE-ProRule" id="PRU00043"/>
    </source>
</evidence>
<evidence type="ECO:0000256" key="3">
    <source>
        <dbReference type="ARBA" id="ARBA00022989"/>
    </source>
</evidence>
<feature type="transmembrane region" description="Helical" evidence="7">
    <location>
        <begin position="12"/>
        <end position="31"/>
    </location>
</feature>
<dbReference type="Pfam" id="PF00028">
    <property type="entry name" value="Cadherin"/>
    <property type="match status" value="1"/>
</dbReference>
<dbReference type="AlphaFoldDB" id="A0A9Q1D173"/>
<dbReference type="Gene3D" id="2.60.40.60">
    <property type="entry name" value="Cadherins"/>
    <property type="match status" value="1"/>
</dbReference>
<dbReference type="OrthoDB" id="6252479at2759"/>
<evidence type="ECO:0000256" key="5">
    <source>
        <dbReference type="ARBA" id="ARBA00023180"/>
    </source>
</evidence>
<protein>
    <recommendedName>
        <fullName evidence="8">Cadherin domain-containing protein</fullName>
    </recommendedName>
</protein>
<keyword evidence="10" id="KW-1185">Reference proteome</keyword>
<evidence type="ECO:0000313" key="9">
    <source>
        <dbReference type="EMBL" id="KAJ8255594.1"/>
    </source>
</evidence>
<dbReference type="Proteomes" id="UP001152803">
    <property type="component" value="Unassembled WGS sequence"/>
</dbReference>
<dbReference type="InterPro" id="IPR002126">
    <property type="entry name" value="Cadherin-like_dom"/>
</dbReference>
<accession>A0A9Q1D173</accession>
<evidence type="ECO:0000259" key="8">
    <source>
        <dbReference type="PROSITE" id="PS50268"/>
    </source>
</evidence>
<dbReference type="InterPro" id="IPR015919">
    <property type="entry name" value="Cadherin-like_sf"/>
</dbReference>
<keyword evidence="6" id="KW-0106">Calcium</keyword>
<feature type="domain" description="Cadherin" evidence="8">
    <location>
        <begin position="32"/>
        <end position="138"/>
    </location>
</feature>
<dbReference type="CDD" id="cd11304">
    <property type="entry name" value="Cadherin_repeat"/>
    <property type="match status" value="1"/>
</dbReference>
<dbReference type="GO" id="GO:0005886">
    <property type="term" value="C:plasma membrane"/>
    <property type="evidence" value="ECO:0007669"/>
    <property type="project" value="TreeGrafter"/>
</dbReference>
<keyword evidence="5" id="KW-0325">Glycoprotein</keyword>
<keyword evidence="2 7" id="KW-0812">Transmembrane</keyword>
<reference evidence="9" key="1">
    <citation type="journal article" date="2023" name="Science">
        <title>Genome structures resolve the early diversification of teleost fishes.</title>
        <authorList>
            <person name="Parey E."/>
            <person name="Louis A."/>
            <person name="Montfort J."/>
            <person name="Bouchez O."/>
            <person name="Roques C."/>
            <person name="Iampietro C."/>
            <person name="Lluch J."/>
            <person name="Castinel A."/>
            <person name="Donnadieu C."/>
            <person name="Desvignes T."/>
            <person name="Floi Bucao C."/>
            <person name="Jouanno E."/>
            <person name="Wen M."/>
            <person name="Mejri S."/>
            <person name="Dirks R."/>
            <person name="Jansen H."/>
            <person name="Henkel C."/>
            <person name="Chen W.J."/>
            <person name="Zahm M."/>
            <person name="Cabau C."/>
            <person name="Klopp C."/>
            <person name="Thompson A.W."/>
            <person name="Robinson-Rechavi M."/>
            <person name="Braasch I."/>
            <person name="Lecointre G."/>
            <person name="Bobe J."/>
            <person name="Postlethwait J.H."/>
            <person name="Berthelot C."/>
            <person name="Roest Crollius H."/>
            <person name="Guiguen Y."/>
        </authorList>
    </citation>
    <scope>NUCLEOTIDE SEQUENCE</scope>
    <source>
        <strain evidence="9">Concon-B</strain>
    </source>
</reference>
<evidence type="ECO:0000256" key="7">
    <source>
        <dbReference type="SAM" id="Phobius"/>
    </source>
</evidence>
<dbReference type="SMART" id="SM00112">
    <property type="entry name" value="CA"/>
    <property type="match status" value="1"/>
</dbReference>
<evidence type="ECO:0000313" key="10">
    <source>
        <dbReference type="Proteomes" id="UP001152803"/>
    </source>
</evidence>
<keyword evidence="4 7" id="KW-0472">Membrane</keyword>
<proteinExistence type="predicted"/>
<evidence type="ECO:0000256" key="2">
    <source>
        <dbReference type="ARBA" id="ARBA00022692"/>
    </source>
</evidence>
<sequence length="194" mass="21569">MITFMISGLDLYFIIWIFAYHMCSFIVLPLSQNDTAEIHVPRNVGVGHIVTTVRAVDNDYGESGRLTYEISDGNDEHLFEMHSVTGEIRTAHPSWEEVAPVVELIIKVTDHGKPTLSAAAKLIIKAYSGPLPEGEPRITEEQRRWDVSLPLIVTLSIISIMLLAAMVTIAVKCKRENKRSGLTTAGSLSTHTRR</sequence>
<dbReference type="GO" id="GO:0005509">
    <property type="term" value="F:calcium ion binding"/>
    <property type="evidence" value="ECO:0007669"/>
    <property type="project" value="UniProtKB-UniRule"/>
</dbReference>
<dbReference type="SUPFAM" id="SSF49313">
    <property type="entry name" value="Cadherin-like"/>
    <property type="match status" value="1"/>
</dbReference>
<name>A0A9Q1D173_CONCO</name>
<dbReference type="InterPro" id="IPR050174">
    <property type="entry name" value="Protocadherin/Cadherin-CA"/>
</dbReference>
<gene>
    <name evidence="9" type="ORF">COCON_G00194580</name>
</gene>
<evidence type="ECO:0000256" key="4">
    <source>
        <dbReference type="ARBA" id="ARBA00023136"/>
    </source>
</evidence>
<comment type="subcellular location">
    <subcellularLocation>
        <location evidence="1">Membrane</location>
        <topology evidence="1">Single-pass membrane protein</topology>
    </subcellularLocation>
</comment>
<organism evidence="9 10">
    <name type="scientific">Conger conger</name>
    <name type="common">Conger eel</name>
    <name type="synonym">Muraena conger</name>
    <dbReference type="NCBI Taxonomy" id="82655"/>
    <lineage>
        <taxon>Eukaryota</taxon>
        <taxon>Metazoa</taxon>
        <taxon>Chordata</taxon>
        <taxon>Craniata</taxon>
        <taxon>Vertebrata</taxon>
        <taxon>Euteleostomi</taxon>
        <taxon>Actinopterygii</taxon>
        <taxon>Neopterygii</taxon>
        <taxon>Teleostei</taxon>
        <taxon>Anguilliformes</taxon>
        <taxon>Congridae</taxon>
        <taxon>Conger</taxon>
    </lineage>
</organism>
<dbReference type="FunFam" id="2.60.40.60:FF:000233">
    <property type="entry name" value="Protocadherin gamma-A3 isoform 1"/>
    <property type="match status" value="1"/>
</dbReference>
<dbReference type="PANTHER" id="PTHR24028">
    <property type="entry name" value="CADHERIN-87A"/>
    <property type="match status" value="1"/>
</dbReference>